<evidence type="ECO:0000313" key="2">
    <source>
        <dbReference type="EMBL" id="CCC52707.1"/>
    </source>
</evidence>
<evidence type="ECO:0008006" key="3">
    <source>
        <dbReference type="Google" id="ProtNLM"/>
    </source>
</evidence>
<accession>G0UA75</accession>
<reference evidence="2" key="1">
    <citation type="journal article" date="2012" name="Proc. Natl. Acad. Sci. U.S.A.">
        <title>Antigenic diversity is generated by distinct evolutionary mechanisms in African trypanosome species.</title>
        <authorList>
            <person name="Jackson A.P."/>
            <person name="Berry A."/>
            <person name="Aslett M."/>
            <person name="Allison H.C."/>
            <person name="Burton P."/>
            <person name="Vavrova-Anderson J."/>
            <person name="Brown R."/>
            <person name="Browne H."/>
            <person name="Corton N."/>
            <person name="Hauser H."/>
            <person name="Gamble J."/>
            <person name="Gilderthorp R."/>
            <person name="Marcello L."/>
            <person name="McQuillan J."/>
            <person name="Otto T.D."/>
            <person name="Quail M.A."/>
            <person name="Sanders M.J."/>
            <person name="van Tonder A."/>
            <person name="Ginger M.L."/>
            <person name="Field M.C."/>
            <person name="Barry J.D."/>
            <person name="Hertz-Fowler C."/>
            <person name="Berriman M."/>
        </authorList>
    </citation>
    <scope>NUCLEOTIDE SEQUENCE</scope>
    <source>
        <strain evidence="2">Y486</strain>
    </source>
</reference>
<dbReference type="GO" id="GO:0006396">
    <property type="term" value="P:RNA processing"/>
    <property type="evidence" value="ECO:0007669"/>
    <property type="project" value="InterPro"/>
</dbReference>
<name>G0UA75_TRYVY</name>
<sequence>MWNRLEERTHRSFLELLWIPITSLFSLFSYFAFGLVCEIGHINFLLCCLRIVRLFPKLPSPSLYPFKPACAMHIYVGHSFLSLFLNVLHIDCANLSAYYIYAATYLPPVSFFPMKHSCSTHLVNVISSIMNGKPKAKELSPLVCCPHVRISSLPFAPPPKWASELSRKLQEQFPDVHRKHHVLYMRSFIHPSFTTADAIGATMRASLPLGESLLLSVGGRLIANTFHGLKHSEMQALLSFILSDACLSSILRCSWGMGDMVLTDVSVQLFNEKALRSTRGMLSWLTASGQRQIPDPYCAGAVKSLIGAVYLDGGLPAATLFIHKHVLEVLE</sequence>
<protein>
    <recommendedName>
        <fullName evidence="3">RNase III domain-containing protein</fullName>
    </recommendedName>
</protein>
<gene>
    <name evidence="2" type="ORF">TVY486_1101920</name>
</gene>
<feature type="transmembrane region" description="Helical" evidence="1">
    <location>
        <begin position="12"/>
        <end position="33"/>
    </location>
</feature>
<keyword evidence="1" id="KW-1133">Transmembrane helix</keyword>
<keyword evidence="1" id="KW-0472">Membrane</keyword>
<evidence type="ECO:0000256" key="1">
    <source>
        <dbReference type="SAM" id="Phobius"/>
    </source>
</evidence>
<dbReference type="Gene3D" id="1.10.1520.10">
    <property type="entry name" value="Ribonuclease III domain"/>
    <property type="match status" value="1"/>
</dbReference>
<dbReference type="EMBL" id="HE573027">
    <property type="protein sequence ID" value="CCC52707.1"/>
    <property type="molecule type" value="Genomic_DNA"/>
</dbReference>
<dbReference type="VEuPathDB" id="TriTrypDB:TvY486_1101920"/>
<keyword evidence="1" id="KW-0812">Transmembrane</keyword>
<dbReference type="AlphaFoldDB" id="G0UA75"/>
<dbReference type="InterPro" id="IPR036389">
    <property type="entry name" value="RNase_III_sf"/>
</dbReference>
<dbReference type="SUPFAM" id="SSF69065">
    <property type="entry name" value="RNase III domain-like"/>
    <property type="match status" value="1"/>
</dbReference>
<dbReference type="GO" id="GO:0004525">
    <property type="term" value="F:ribonuclease III activity"/>
    <property type="evidence" value="ECO:0007669"/>
    <property type="project" value="InterPro"/>
</dbReference>
<proteinExistence type="predicted"/>
<organism evidence="2">
    <name type="scientific">Trypanosoma vivax (strain Y486)</name>
    <dbReference type="NCBI Taxonomy" id="1055687"/>
    <lineage>
        <taxon>Eukaryota</taxon>
        <taxon>Discoba</taxon>
        <taxon>Euglenozoa</taxon>
        <taxon>Kinetoplastea</taxon>
        <taxon>Metakinetoplastina</taxon>
        <taxon>Trypanosomatida</taxon>
        <taxon>Trypanosomatidae</taxon>
        <taxon>Trypanosoma</taxon>
        <taxon>Duttonella</taxon>
    </lineage>
</organism>